<accession>A0ABW9RPP2</accession>
<sequence>MPTSESLKSLNMGTIVALRGRASSGKTSAIRILYELLLQNGFQLVRGNFRDSGGDFLAVFSKQDKLLGVTSSGDTYDLVHDRLEELTSDNCLLCICACRTFDRVPPGTNAAIREFVNYENRFIDKMIDTNEVSKTSTNEQDAQNLLSVINDLF</sequence>
<name>A0ABW9RPP2_9BACT</name>
<dbReference type="Proteomes" id="UP000798808">
    <property type="component" value="Unassembled WGS sequence"/>
</dbReference>
<evidence type="ECO:0000313" key="2">
    <source>
        <dbReference type="Proteomes" id="UP000798808"/>
    </source>
</evidence>
<gene>
    <name evidence="1" type="ORF">E1163_12270</name>
</gene>
<comment type="caution">
    <text evidence="1">The sequence shown here is derived from an EMBL/GenBank/DDBJ whole genome shotgun (WGS) entry which is preliminary data.</text>
</comment>
<reference evidence="1 2" key="1">
    <citation type="submission" date="2019-02" db="EMBL/GenBank/DDBJ databases">
        <authorList>
            <person name="Goldberg S.R."/>
            <person name="Haltli B.A."/>
            <person name="Correa H."/>
            <person name="Russell K.G."/>
        </authorList>
    </citation>
    <scope>NUCLEOTIDE SEQUENCE [LARGE SCALE GENOMIC DNA]</scope>
    <source>
        <strain evidence="1 2">JCM 16186</strain>
    </source>
</reference>
<protein>
    <submittedName>
        <fullName evidence="1">Uncharacterized protein</fullName>
    </submittedName>
</protein>
<dbReference type="RefSeq" id="WP_155172081.1">
    <property type="nucleotide sequence ID" value="NZ_BAAAFL010000024.1"/>
</dbReference>
<keyword evidence="2" id="KW-1185">Reference proteome</keyword>
<organism evidence="1 2">
    <name type="scientific">Fulvivirga kasyanovii</name>
    <dbReference type="NCBI Taxonomy" id="396812"/>
    <lineage>
        <taxon>Bacteria</taxon>
        <taxon>Pseudomonadati</taxon>
        <taxon>Bacteroidota</taxon>
        <taxon>Cytophagia</taxon>
        <taxon>Cytophagales</taxon>
        <taxon>Fulvivirgaceae</taxon>
        <taxon>Fulvivirga</taxon>
    </lineage>
</organism>
<dbReference type="EMBL" id="SMLW01000535">
    <property type="protein sequence ID" value="MTI25722.1"/>
    <property type="molecule type" value="Genomic_DNA"/>
</dbReference>
<proteinExistence type="predicted"/>
<evidence type="ECO:0000313" key="1">
    <source>
        <dbReference type="EMBL" id="MTI25722.1"/>
    </source>
</evidence>